<evidence type="ECO:0000313" key="9">
    <source>
        <dbReference type="Proteomes" id="UP000069771"/>
    </source>
</evidence>
<comment type="similarity">
    <text evidence="2 6">Belongs to the class-I pyridoxal-phosphate-dependent aminotransferase family.</text>
</comment>
<protein>
    <recommendedName>
        <fullName evidence="6">Aminotransferase</fullName>
        <ecNumber evidence="6">2.6.1.-</ecNumber>
    </recommendedName>
</protein>
<evidence type="ECO:0000256" key="1">
    <source>
        <dbReference type="ARBA" id="ARBA00001933"/>
    </source>
</evidence>
<dbReference type="Pfam" id="PF00155">
    <property type="entry name" value="Aminotran_1_2"/>
    <property type="match status" value="1"/>
</dbReference>
<evidence type="ECO:0000256" key="3">
    <source>
        <dbReference type="ARBA" id="ARBA00022576"/>
    </source>
</evidence>
<reference evidence="8 9" key="1">
    <citation type="journal article" date="2016" name="Gut Pathog.">
        <title>Whole genome sequencing of "Faecalibaculum rodentium" ALO17, isolated from C57BL/6J laboratory mouse feces.</title>
        <authorList>
            <person name="Lim S."/>
            <person name="Chang D.H."/>
            <person name="Ahn S."/>
            <person name="Kim B.C."/>
        </authorList>
    </citation>
    <scope>NUCLEOTIDE SEQUENCE [LARGE SCALE GENOMIC DNA]</scope>
    <source>
        <strain evidence="8 9">Alo17</strain>
    </source>
</reference>
<keyword evidence="4 6" id="KW-0808">Transferase</keyword>
<comment type="cofactor">
    <cofactor evidence="1 6">
        <name>pyridoxal 5'-phosphate</name>
        <dbReference type="ChEBI" id="CHEBI:597326"/>
    </cofactor>
</comment>
<feature type="domain" description="Aminotransferase class I/classII large" evidence="7">
    <location>
        <begin position="29"/>
        <end position="377"/>
    </location>
</feature>
<dbReference type="OrthoDB" id="9802328at2"/>
<dbReference type="PANTHER" id="PTHR46383">
    <property type="entry name" value="ASPARTATE AMINOTRANSFERASE"/>
    <property type="match status" value="1"/>
</dbReference>
<dbReference type="AlphaFoldDB" id="A0A140DV63"/>
<dbReference type="SUPFAM" id="SSF53383">
    <property type="entry name" value="PLP-dependent transferases"/>
    <property type="match status" value="1"/>
</dbReference>
<dbReference type="Gene3D" id="3.40.640.10">
    <property type="entry name" value="Type I PLP-dependent aspartate aminotransferase-like (Major domain)"/>
    <property type="match status" value="1"/>
</dbReference>
<dbReference type="EC" id="2.6.1.-" evidence="6"/>
<dbReference type="KEGG" id="fro:AALO17_14060"/>
<dbReference type="PANTHER" id="PTHR46383:SF3">
    <property type="entry name" value="ASPARTATE AMINOTRANSFERASE-RELATED"/>
    <property type="match status" value="1"/>
</dbReference>
<evidence type="ECO:0000256" key="2">
    <source>
        <dbReference type="ARBA" id="ARBA00007441"/>
    </source>
</evidence>
<gene>
    <name evidence="8" type="ORF">AALO17_14060</name>
</gene>
<organism evidence="8 9">
    <name type="scientific">Faecalibaculum rodentium</name>
    <dbReference type="NCBI Taxonomy" id="1702221"/>
    <lineage>
        <taxon>Bacteria</taxon>
        <taxon>Bacillati</taxon>
        <taxon>Bacillota</taxon>
        <taxon>Erysipelotrichia</taxon>
        <taxon>Erysipelotrichales</taxon>
        <taxon>Erysipelotrichaceae</taxon>
        <taxon>Faecalibaculum</taxon>
    </lineage>
</organism>
<dbReference type="RefSeq" id="WP_067557047.1">
    <property type="nucleotide sequence ID" value="NZ_CAMTBT010000078.1"/>
</dbReference>
<dbReference type="STRING" id="1702221.AALO17_14060"/>
<accession>A0A140DV63</accession>
<dbReference type="CDD" id="cd00609">
    <property type="entry name" value="AAT_like"/>
    <property type="match status" value="1"/>
</dbReference>
<keyword evidence="9" id="KW-1185">Reference proteome</keyword>
<evidence type="ECO:0000256" key="6">
    <source>
        <dbReference type="RuleBase" id="RU000481"/>
    </source>
</evidence>
<dbReference type="GO" id="GO:0006520">
    <property type="term" value="P:amino acid metabolic process"/>
    <property type="evidence" value="ECO:0007669"/>
    <property type="project" value="InterPro"/>
</dbReference>
<dbReference type="GeneID" id="78478112"/>
<dbReference type="InterPro" id="IPR004839">
    <property type="entry name" value="Aminotransferase_I/II_large"/>
</dbReference>
<dbReference type="InterPro" id="IPR015421">
    <property type="entry name" value="PyrdxlP-dep_Trfase_major"/>
</dbReference>
<dbReference type="Gene3D" id="3.90.1150.10">
    <property type="entry name" value="Aspartate Aminotransferase, domain 1"/>
    <property type="match status" value="1"/>
</dbReference>
<keyword evidence="5" id="KW-0663">Pyridoxal phosphate</keyword>
<dbReference type="EMBL" id="CP011391">
    <property type="protein sequence ID" value="AMK54540.1"/>
    <property type="molecule type" value="Genomic_DNA"/>
</dbReference>
<name>A0A140DV63_9FIRM</name>
<dbReference type="GO" id="GO:0030170">
    <property type="term" value="F:pyridoxal phosphate binding"/>
    <property type="evidence" value="ECO:0007669"/>
    <property type="project" value="InterPro"/>
</dbReference>
<dbReference type="InterPro" id="IPR050596">
    <property type="entry name" value="AspAT/PAT-like"/>
</dbReference>
<sequence>MTKPINSTVAAMKPSGIRKFFDLASTMEGVISLGVGEPDFPTPWHICESAIDSMIDGNTHYTANRGLIQLRREIARFHEERYSQIYDPEKEIIVTVGGSEGVDLTMRTLVEPGDEVIVLDPNYVAYTPAIELAGGTAVPIRITKEHEFKLLPEDLAAAITDRTKAIILNFPSNPTGGVMTADDYAKLVPILLESGIYVISDEIYAELLFDGEFASPAQFAELREQVIVINGFSKAFAMTGWRLGYLLAPAALSSMMNKVHQYVIMAAPTPAQYAAVEAMKAGISDIEHMREDYRRRRNLLVRRLNRMGLPTILPHGTFYVFPDITSTGLSSEEFCARLLESQKVACVPGTAFGDSGEGHIRISYAYSLDHIKEACDRMEHFLDELRMKDTVLEEETVEIIEFRGE</sequence>
<dbReference type="Proteomes" id="UP000069771">
    <property type="component" value="Chromosome"/>
</dbReference>
<dbReference type="GO" id="GO:0008483">
    <property type="term" value="F:transaminase activity"/>
    <property type="evidence" value="ECO:0007669"/>
    <property type="project" value="UniProtKB-KW"/>
</dbReference>
<dbReference type="InterPro" id="IPR015424">
    <property type="entry name" value="PyrdxlP-dep_Trfase"/>
</dbReference>
<evidence type="ECO:0000256" key="5">
    <source>
        <dbReference type="ARBA" id="ARBA00022898"/>
    </source>
</evidence>
<evidence type="ECO:0000256" key="4">
    <source>
        <dbReference type="ARBA" id="ARBA00022679"/>
    </source>
</evidence>
<dbReference type="FunFam" id="3.40.640.10:FF:000033">
    <property type="entry name" value="Aspartate aminotransferase"/>
    <property type="match status" value="1"/>
</dbReference>
<dbReference type="InterPro" id="IPR004838">
    <property type="entry name" value="NHTrfase_class1_PyrdxlP-BS"/>
</dbReference>
<evidence type="ECO:0000313" key="8">
    <source>
        <dbReference type="EMBL" id="AMK54540.1"/>
    </source>
</evidence>
<dbReference type="PATRIC" id="fig|1702221.3.peg.1357"/>
<keyword evidence="3 6" id="KW-0032">Aminotransferase</keyword>
<dbReference type="InterPro" id="IPR015422">
    <property type="entry name" value="PyrdxlP-dep_Trfase_small"/>
</dbReference>
<dbReference type="PROSITE" id="PS00105">
    <property type="entry name" value="AA_TRANSFER_CLASS_1"/>
    <property type="match status" value="1"/>
</dbReference>
<evidence type="ECO:0000259" key="7">
    <source>
        <dbReference type="Pfam" id="PF00155"/>
    </source>
</evidence>
<proteinExistence type="inferred from homology"/>